<evidence type="ECO:0000256" key="1">
    <source>
        <dbReference type="SAM" id="MobiDB-lite"/>
    </source>
</evidence>
<organism evidence="2 3">
    <name type="scientific">Actinomycetospora chibensis</name>
    <dbReference type="NCBI Taxonomy" id="663606"/>
    <lineage>
        <taxon>Bacteria</taxon>
        <taxon>Bacillati</taxon>
        <taxon>Actinomycetota</taxon>
        <taxon>Actinomycetes</taxon>
        <taxon>Pseudonocardiales</taxon>
        <taxon>Pseudonocardiaceae</taxon>
        <taxon>Actinomycetospora</taxon>
    </lineage>
</organism>
<sequence length="79" mass="8196">MDTPIFAEVTRRGTDTGPSALSRAVTSARGAHEAGRDGGTSVTDLLGRQTEIARTDAGRSADTVYVGHVPGLLSFRLPA</sequence>
<dbReference type="Proteomes" id="UP001595909">
    <property type="component" value="Unassembled WGS sequence"/>
</dbReference>
<dbReference type="RefSeq" id="WP_274187085.1">
    <property type="nucleotide sequence ID" value="NZ_BAABHN010000049.1"/>
</dbReference>
<dbReference type="EMBL" id="JBHSIM010000049">
    <property type="protein sequence ID" value="MFC4835383.1"/>
    <property type="molecule type" value="Genomic_DNA"/>
</dbReference>
<reference evidence="3" key="1">
    <citation type="journal article" date="2019" name="Int. J. Syst. Evol. Microbiol.">
        <title>The Global Catalogue of Microorganisms (GCM) 10K type strain sequencing project: providing services to taxonomists for standard genome sequencing and annotation.</title>
        <authorList>
            <consortium name="The Broad Institute Genomics Platform"/>
            <consortium name="The Broad Institute Genome Sequencing Center for Infectious Disease"/>
            <person name="Wu L."/>
            <person name="Ma J."/>
        </authorList>
    </citation>
    <scope>NUCLEOTIDE SEQUENCE [LARGE SCALE GENOMIC DNA]</scope>
    <source>
        <strain evidence="3">CCUG 50347</strain>
    </source>
</reference>
<evidence type="ECO:0000313" key="3">
    <source>
        <dbReference type="Proteomes" id="UP001595909"/>
    </source>
</evidence>
<name>A0ABV9RMF9_9PSEU</name>
<gene>
    <name evidence="2" type="ORF">ACFPEL_23435</name>
</gene>
<feature type="region of interest" description="Disordered" evidence="1">
    <location>
        <begin position="1"/>
        <end position="21"/>
    </location>
</feature>
<comment type="caution">
    <text evidence="2">The sequence shown here is derived from an EMBL/GenBank/DDBJ whole genome shotgun (WGS) entry which is preliminary data.</text>
</comment>
<evidence type="ECO:0000313" key="2">
    <source>
        <dbReference type="EMBL" id="MFC4835383.1"/>
    </source>
</evidence>
<keyword evidence="3" id="KW-1185">Reference proteome</keyword>
<accession>A0ABV9RMF9</accession>
<proteinExistence type="predicted"/>
<protein>
    <submittedName>
        <fullName evidence="2">Uncharacterized protein</fullName>
    </submittedName>
</protein>